<proteinExistence type="predicted"/>
<keyword evidence="1" id="KW-1133">Transmembrane helix</keyword>
<accession>A0A1T5DI24</accession>
<keyword evidence="1" id="KW-0472">Membrane</keyword>
<sequence length="415" mass="47887">MSKSQTRLVISMAGFFLLSVTVYKWQAFTHFAWTIILFKILVAFSFLMIFYGLGRLARLPLLICLIIPLLLEIISWRYIRHVITVNQTADRPSIGVLDQWIHYRDVVQFNRQFSSYSQDLGYTLRPGSEGYHQDLEYKNKYSVNKSGLRDNDYSLISPRIIFLGDSFTMGWGIDQNKTFAHLTGQMTGAKSLNAGISSYGTYREMLLLSKLQRDSCKVLVIQYCDNDLEENTARNDPKTPQESLTLEKFEKVGIFNRLNEGYFPMRFTYFFFREKNFFKYIFTNPVQVWQDSKTALISWTSGKPMPDGKPLAIKSEAMVAEHTLQFFKILTKIRAIYAGHIVVLHLDGRYTKPELISGFESAGRKSQDPKLHFLRACDLLTARDYYPVDGHLNEAGHHKIAGELTRIIQAKELLE</sequence>
<organism evidence="2 3">
    <name type="scientific">Dyadobacter psychrophilus</name>
    <dbReference type="NCBI Taxonomy" id="651661"/>
    <lineage>
        <taxon>Bacteria</taxon>
        <taxon>Pseudomonadati</taxon>
        <taxon>Bacteroidota</taxon>
        <taxon>Cytophagia</taxon>
        <taxon>Cytophagales</taxon>
        <taxon>Spirosomataceae</taxon>
        <taxon>Dyadobacter</taxon>
    </lineage>
</organism>
<dbReference type="OrthoDB" id="1414387at2"/>
<dbReference type="InterPro" id="IPR036514">
    <property type="entry name" value="SGNH_hydro_sf"/>
</dbReference>
<feature type="transmembrane region" description="Helical" evidence="1">
    <location>
        <begin position="59"/>
        <end position="79"/>
    </location>
</feature>
<feature type="transmembrane region" description="Helical" evidence="1">
    <location>
        <begin position="7"/>
        <end position="25"/>
    </location>
</feature>
<dbReference type="AlphaFoldDB" id="A0A1T5DI24"/>
<name>A0A1T5DI24_9BACT</name>
<dbReference type="RefSeq" id="WP_082214199.1">
    <property type="nucleotide sequence ID" value="NZ_FUZA01000002.1"/>
</dbReference>
<evidence type="ECO:0008006" key="4">
    <source>
        <dbReference type="Google" id="ProtNLM"/>
    </source>
</evidence>
<gene>
    <name evidence="2" type="ORF">SAMN05660293_01633</name>
</gene>
<dbReference type="Proteomes" id="UP000190897">
    <property type="component" value="Unassembled WGS sequence"/>
</dbReference>
<dbReference type="SUPFAM" id="SSF52266">
    <property type="entry name" value="SGNH hydrolase"/>
    <property type="match status" value="1"/>
</dbReference>
<evidence type="ECO:0000256" key="1">
    <source>
        <dbReference type="SAM" id="Phobius"/>
    </source>
</evidence>
<keyword evidence="3" id="KW-1185">Reference proteome</keyword>
<reference evidence="3" key="1">
    <citation type="submission" date="2017-02" db="EMBL/GenBank/DDBJ databases">
        <authorList>
            <person name="Varghese N."/>
            <person name="Submissions S."/>
        </authorList>
    </citation>
    <scope>NUCLEOTIDE SEQUENCE [LARGE SCALE GENOMIC DNA]</scope>
    <source>
        <strain evidence="3">DSM 22270</strain>
    </source>
</reference>
<feature type="transmembrane region" description="Helical" evidence="1">
    <location>
        <begin position="31"/>
        <end position="52"/>
    </location>
</feature>
<dbReference type="EMBL" id="FUZA01000002">
    <property type="protein sequence ID" value="SKB71388.1"/>
    <property type="molecule type" value="Genomic_DNA"/>
</dbReference>
<protein>
    <recommendedName>
        <fullName evidence="4">GDSL-like Lipase/Acylhydrolase family protein</fullName>
    </recommendedName>
</protein>
<evidence type="ECO:0000313" key="3">
    <source>
        <dbReference type="Proteomes" id="UP000190897"/>
    </source>
</evidence>
<evidence type="ECO:0000313" key="2">
    <source>
        <dbReference type="EMBL" id="SKB71388.1"/>
    </source>
</evidence>
<dbReference type="STRING" id="651661.SAMN05660293_01633"/>
<dbReference type="GO" id="GO:0016788">
    <property type="term" value="F:hydrolase activity, acting on ester bonds"/>
    <property type="evidence" value="ECO:0007669"/>
    <property type="project" value="UniProtKB-ARBA"/>
</dbReference>
<dbReference type="Gene3D" id="3.40.50.1110">
    <property type="entry name" value="SGNH hydrolase"/>
    <property type="match status" value="2"/>
</dbReference>
<keyword evidence="1" id="KW-0812">Transmembrane</keyword>